<accession>A0ABP7ZKD5</accession>
<dbReference type="InterPro" id="IPR032710">
    <property type="entry name" value="NTF2-like_dom_sf"/>
</dbReference>
<comment type="caution">
    <text evidence="2">The sequence shown here is derived from an EMBL/GenBank/DDBJ whole genome shotgun (WGS) entry which is preliminary data.</text>
</comment>
<dbReference type="SUPFAM" id="SSF54427">
    <property type="entry name" value="NTF2-like"/>
    <property type="match status" value="1"/>
</dbReference>
<evidence type="ECO:0000313" key="3">
    <source>
        <dbReference type="Proteomes" id="UP001415169"/>
    </source>
</evidence>
<dbReference type="EMBL" id="BAABBV010000001">
    <property type="protein sequence ID" value="GAA4160556.1"/>
    <property type="molecule type" value="Genomic_DNA"/>
</dbReference>
<reference evidence="2" key="1">
    <citation type="journal article" date="2014" name="Int. J. Syst. Evol. Microbiol.">
        <title>Complete genome of a new Firmicutes species belonging to the dominant human colonic microbiota ('Ruminococcus bicirculans') reveals two chromosomes and a selective capacity to utilize plant glucans.</title>
        <authorList>
            <consortium name="NISC Comparative Sequencing Program"/>
            <person name="Wegmann U."/>
            <person name="Louis P."/>
            <person name="Goesmann A."/>
            <person name="Henrissat B."/>
            <person name="Duncan S.H."/>
            <person name="Flint H.J."/>
        </authorList>
    </citation>
    <scope>NUCLEOTIDE SEQUENCE</scope>
    <source>
        <strain evidence="2">JCM 17590</strain>
    </source>
</reference>
<gene>
    <name evidence="2" type="ORF">GCM10022286_16710</name>
</gene>
<feature type="domain" description="SnoaL-like" evidence="1">
    <location>
        <begin position="12"/>
        <end position="105"/>
    </location>
</feature>
<proteinExistence type="predicted"/>
<dbReference type="Proteomes" id="UP001415169">
    <property type="component" value="Unassembled WGS sequence"/>
</dbReference>
<organism evidence="2 3">
    <name type="scientific">Gryllotalpicola daejeonensis</name>
    <dbReference type="NCBI Taxonomy" id="993087"/>
    <lineage>
        <taxon>Bacteria</taxon>
        <taxon>Bacillati</taxon>
        <taxon>Actinomycetota</taxon>
        <taxon>Actinomycetes</taxon>
        <taxon>Micrococcales</taxon>
        <taxon>Microbacteriaceae</taxon>
        <taxon>Gryllotalpicola</taxon>
    </lineage>
</organism>
<name>A0ABP7ZKD5_9MICO</name>
<dbReference type="Gene3D" id="3.10.450.50">
    <property type="match status" value="1"/>
</dbReference>
<dbReference type="Pfam" id="PF12680">
    <property type="entry name" value="SnoaL_2"/>
    <property type="match status" value="1"/>
</dbReference>
<evidence type="ECO:0000259" key="1">
    <source>
        <dbReference type="Pfam" id="PF12680"/>
    </source>
</evidence>
<protein>
    <recommendedName>
        <fullName evidence="1">SnoaL-like domain-containing protein</fullName>
    </recommendedName>
</protein>
<sequence length="111" mass="11840">MTNDTLAPAITTYFELGDSPDKSATIDVFTPDAVVEDDGRTYRGRDEILGWLTGAASEFSHTSTRVSAEQTGGAALVVNVIEGDFPGGRAELHYAFELAEDGRISSLRISA</sequence>
<reference evidence="2" key="2">
    <citation type="submission" date="2023-12" db="EMBL/GenBank/DDBJ databases">
        <authorList>
            <person name="Sun Q."/>
            <person name="Inoue M."/>
        </authorList>
    </citation>
    <scope>NUCLEOTIDE SEQUENCE</scope>
    <source>
        <strain evidence="2">JCM 17590</strain>
    </source>
</reference>
<dbReference type="InterPro" id="IPR037401">
    <property type="entry name" value="SnoaL-like"/>
</dbReference>
<evidence type="ECO:0000313" key="2">
    <source>
        <dbReference type="EMBL" id="GAA4160556.1"/>
    </source>
</evidence>
<dbReference type="RefSeq" id="WP_344791301.1">
    <property type="nucleotide sequence ID" value="NZ_BAABBV010000001.1"/>
</dbReference>
<keyword evidence="3" id="KW-1185">Reference proteome</keyword>